<dbReference type="InterPro" id="IPR007890">
    <property type="entry name" value="CHASE2"/>
</dbReference>
<dbReference type="KEGG" id="dla:I6G47_28800"/>
<keyword evidence="5" id="KW-0418">Kinase</keyword>
<evidence type="ECO:0000313" key="11">
    <source>
        <dbReference type="Proteomes" id="UP000183417"/>
    </source>
</evidence>
<dbReference type="InterPro" id="IPR005467">
    <property type="entry name" value="His_kinase_dom"/>
</dbReference>
<dbReference type="PANTHER" id="PTHR43047">
    <property type="entry name" value="TWO-COMPONENT HISTIDINE PROTEIN KINASE"/>
    <property type="match status" value="1"/>
</dbReference>
<dbReference type="SMART" id="SM01080">
    <property type="entry name" value="CHASE2"/>
    <property type="match status" value="1"/>
</dbReference>
<organism evidence="10 11">
    <name type="scientific">Delftia lacustris</name>
    <dbReference type="NCBI Taxonomy" id="558537"/>
    <lineage>
        <taxon>Bacteria</taxon>
        <taxon>Pseudomonadati</taxon>
        <taxon>Pseudomonadota</taxon>
        <taxon>Betaproteobacteria</taxon>
        <taxon>Burkholderiales</taxon>
        <taxon>Comamonadaceae</taxon>
        <taxon>Delftia</taxon>
    </lineage>
</organism>
<feature type="domain" description="Histidine kinase" evidence="8">
    <location>
        <begin position="573"/>
        <end position="790"/>
    </location>
</feature>
<dbReference type="SMART" id="SM00387">
    <property type="entry name" value="HATPase_c"/>
    <property type="match status" value="1"/>
</dbReference>
<dbReference type="CDD" id="cd00075">
    <property type="entry name" value="HATPase"/>
    <property type="match status" value="1"/>
</dbReference>
<evidence type="ECO:0000256" key="4">
    <source>
        <dbReference type="ARBA" id="ARBA00022679"/>
    </source>
</evidence>
<protein>
    <recommendedName>
        <fullName evidence="2">histidine kinase</fullName>
        <ecNumber evidence="2">2.7.13.3</ecNumber>
    </recommendedName>
</protein>
<dbReference type="InterPro" id="IPR036097">
    <property type="entry name" value="HisK_dim/P_sf"/>
</dbReference>
<evidence type="ECO:0000313" key="12">
    <source>
        <dbReference type="Proteomes" id="UP000595064"/>
    </source>
</evidence>
<dbReference type="Gene3D" id="1.10.287.130">
    <property type="match status" value="1"/>
</dbReference>
<dbReference type="AlphaFoldDB" id="A0A1H3H3H5"/>
<evidence type="ECO:0000256" key="6">
    <source>
        <dbReference type="SAM" id="MobiDB-lite"/>
    </source>
</evidence>
<evidence type="ECO:0000256" key="1">
    <source>
        <dbReference type="ARBA" id="ARBA00000085"/>
    </source>
</evidence>
<evidence type="ECO:0000256" key="5">
    <source>
        <dbReference type="ARBA" id="ARBA00022777"/>
    </source>
</evidence>
<dbReference type="RefSeq" id="WP_016451076.1">
    <property type="nucleotide sequence ID" value="NZ_CP065748.1"/>
</dbReference>
<dbReference type="InterPro" id="IPR004358">
    <property type="entry name" value="Sig_transdc_His_kin-like_C"/>
</dbReference>
<dbReference type="Gene3D" id="3.30.565.10">
    <property type="entry name" value="Histidine kinase-like ATPase, C-terminal domain"/>
    <property type="match status" value="1"/>
</dbReference>
<dbReference type="InterPro" id="IPR003661">
    <property type="entry name" value="HisK_dim/P_dom"/>
</dbReference>
<dbReference type="PIRSF" id="PIRSF037347">
    <property type="entry name" value="STHK_CHASE2_PAS_prd"/>
    <property type="match status" value="1"/>
</dbReference>
<gene>
    <name evidence="9" type="ORF">I6G47_28800</name>
    <name evidence="10" type="ORF">SAMN05421547_102472</name>
</gene>
<proteinExistence type="predicted"/>
<feature type="transmembrane region" description="Helical" evidence="7">
    <location>
        <begin position="374"/>
        <end position="391"/>
    </location>
</feature>
<sequence length="792" mass="84300">MSTLPPSPDSPATPAQQVQPAPARGRGLRRDWLLLAAGLLSLVFWLSGDGQLERINGLVQDTASWLHRPKASQDIVIVAIDDASIDAIGRWPWRRALHAGLLERISQAPPRAIGLDVMLSEEDLDYPGDDLLLARVLQRSGRTALPVAPGTDPLPAFAQAAAALGHTQLPVDSDGAVRSFHAIEGSAQQPWWHMALALHCVGQHGRPCARPEPVPPLDPGTPAWQRRQREIIAFAQARPEQGARDRSPFTTYSYIDVLRGRIPAAAFRGKYVLIGTTAAGLGAQFTAPLGASARPISSVEMLAHVLNGSLQGSHVHRASAGLDRALNTAAVLLALLALAWLGPSGGMLACALLALACLSLAGLAPRIWQVQTAPAAALLGLALAYPLWSWLRLRAAARFLALELRDLQGQGLPTALRLGGDLLDQRIAAVEQASRQLRALHHFVSESLRQLPSPTFVCDRQGHVLLANAAAHAYARSLDHDLRAGDSLPRLLDGLQALDTAPGPQAGSPLLTARALAAGGLPLSSEGRDGRGRSLMLLVQAFEAPPTAGWLITLVDISDLRSAQAQRDQAMQFISHDIRAPVASIITLLEMQRGSVQAPDLGMLLPRIEGYAQASLQLADDFVHLARAQQQALRQQQLDLGLVLDQAVESCWAQASAAHVQLEFSLPEQECPVLGDPGMLHRAAVNLIGNAIKYGAHGQPASGATVQCLLLQDAGHCRIAIRDHGPGMDAQAVARLSQPFERLDHHQHLDGAGLGLAFVRTVAARHGGQLQIESAPGQGSTFSIVLPKAQQA</sequence>
<keyword evidence="7" id="KW-0812">Transmembrane</keyword>
<name>A0A1H3H3H5_9BURK</name>
<evidence type="ECO:0000313" key="9">
    <source>
        <dbReference type="EMBL" id="QPS80926.1"/>
    </source>
</evidence>
<keyword evidence="12" id="KW-1185">Reference proteome</keyword>
<dbReference type="EMBL" id="FNPE01000002">
    <property type="protein sequence ID" value="SDY10072.1"/>
    <property type="molecule type" value="Genomic_DNA"/>
</dbReference>
<dbReference type="GO" id="GO:0005886">
    <property type="term" value="C:plasma membrane"/>
    <property type="evidence" value="ECO:0007669"/>
    <property type="project" value="TreeGrafter"/>
</dbReference>
<evidence type="ECO:0000259" key="8">
    <source>
        <dbReference type="PROSITE" id="PS50109"/>
    </source>
</evidence>
<dbReference type="GO" id="GO:0000155">
    <property type="term" value="F:phosphorelay sensor kinase activity"/>
    <property type="evidence" value="ECO:0007669"/>
    <property type="project" value="InterPro"/>
</dbReference>
<dbReference type="SUPFAM" id="SSF47384">
    <property type="entry name" value="Homodimeric domain of signal transducing histidine kinase"/>
    <property type="match status" value="1"/>
</dbReference>
<dbReference type="PANTHER" id="PTHR43047:SF72">
    <property type="entry name" value="OSMOSENSING HISTIDINE PROTEIN KINASE SLN1"/>
    <property type="match status" value="1"/>
</dbReference>
<evidence type="ECO:0000313" key="10">
    <source>
        <dbReference type="EMBL" id="SDY10072.1"/>
    </source>
</evidence>
<feature type="compositionally biased region" description="Low complexity" evidence="6">
    <location>
        <begin position="12"/>
        <end position="23"/>
    </location>
</feature>
<dbReference type="InterPro" id="IPR017181">
    <property type="entry name" value="Sig_transdc_His_kin_CHASE2"/>
</dbReference>
<evidence type="ECO:0000256" key="7">
    <source>
        <dbReference type="SAM" id="Phobius"/>
    </source>
</evidence>
<dbReference type="PROSITE" id="PS50109">
    <property type="entry name" value="HIS_KIN"/>
    <property type="match status" value="1"/>
</dbReference>
<dbReference type="Pfam" id="PF05226">
    <property type="entry name" value="CHASE2"/>
    <property type="match status" value="1"/>
</dbReference>
<evidence type="ECO:0000256" key="3">
    <source>
        <dbReference type="ARBA" id="ARBA00022553"/>
    </source>
</evidence>
<keyword evidence="7" id="KW-0472">Membrane</keyword>
<accession>A0A1H3H3H5</accession>
<dbReference type="SUPFAM" id="SSF55874">
    <property type="entry name" value="ATPase domain of HSP90 chaperone/DNA topoisomerase II/histidine kinase"/>
    <property type="match status" value="1"/>
</dbReference>
<dbReference type="EC" id="2.7.13.3" evidence="2"/>
<dbReference type="Proteomes" id="UP000183417">
    <property type="component" value="Unassembled WGS sequence"/>
</dbReference>
<dbReference type="CDD" id="cd00082">
    <property type="entry name" value="HisKA"/>
    <property type="match status" value="1"/>
</dbReference>
<reference evidence="9 12" key="2">
    <citation type="submission" date="2020-12" db="EMBL/GenBank/DDBJ databases">
        <title>FDA dAtabase for Regulatory Grade micrObial Sequences (FDA-ARGOS): Supporting development and validation of Infectious Disease Dx tests.</title>
        <authorList>
            <person name="Sproer C."/>
            <person name="Gronow S."/>
            <person name="Severitt S."/>
            <person name="Schroder I."/>
            <person name="Tallon L."/>
            <person name="Sadzewicz L."/>
            <person name="Zhao X."/>
            <person name="Boylan J."/>
            <person name="Ott S."/>
            <person name="Bowen H."/>
            <person name="Vavikolanu K."/>
            <person name="Mehta A."/>
            <person name="Aluvathingal J."/>
            <person name="Nadendla S."/>
            <person name="Lowell S."/>
            <person name="Myers T."/>
            <person name="Yan Y."/>
            <person name="Sichtig H."/>
        </authorList>
    </citation>
    <scope>NUCLEOTIDE SEQUENCE [LARGE SCALE GENOMIC DNA]</scope>
    <source>
        <strain evidence="9 12">FDAARGOS_890</strain>
    </source>
</reference>
<dbReference type="GO" id="GO:0009927">
    <property type="term" value="F:histidine phosphotransfer kinase activity"/>
    <property type="evidence" value="ECO:0007669"/>
    <property type="project" value="TreeGrafter"/>
</dbReference>
<feature type="region of interest" description="Disordered" evidence="6">
    <location>
        <begin position="1"/>
        <end position="23"/>
    </location>
</feature>
<keyword evidence="7" id="KW-1133">Transmembrane helix</keyword>
<dbReference type="Pfam" id="PF02518">
    <property type="entry name" value="HATPase_c"/>
    <property type="match status" value="1"/>
</dbReference>
<dbReference type="InterPro" id="IPR036890">
    <property type="entry name" value="HATPase_C_sf"/>
</dbReference>
<dbReference type="EMBL" id="CP065748">
    <property type="protein sequence ID" value="QPS80926.1"/>
    <property type="molecule type" value="Genomic_DNA"/>
</dbReference>
<reference evidence="10 11" key="1">
    <citation type="submission" date="2016-10" db="EMBL/GenBank/DDBJ databases">
        <authorList>
            <person name="de Groot N.N."/>
        </authorList>
    </citation>
    <scope>NUCLEOTIDE SEQUENCE [LARGE SCALE GENOMIC DNA]</scope>
    <source>
        <strain evidence="10 11">LMG 24775</strain>
    </source>
</reference>
<evidence type="ECO:0000256" key="2">
    <source>
        <dbReference type="ARBA" id="ARBA00012438"/>
    </source>
</evidence>
<dbReference type="PRINTS" id="PR00344">
    <property type="entry name" value="BCTRLSENSOR"/>
</dbReference>
<dbReference type="InterPro" id="IPR003594">
    <property type="entry name" value="HATPase_dom"/>
</dbReference>
<dbReference type="Proteomes" id="UP000595064">
    <property type="component" value="Chromosome"/>
</dbReference>
<keyword evidence="4" id="KW-0808">Transferase</keyword>
<feature type="transmembrane region" description="Helical" evidence="7">
    <location>
        <begin position="348"/>
        <end position="368"/>
    </location>
</feature>
<dbReference type="SMART" id="SM00388">
    <property type="entry name" value="HisKA"/>
    <property type="match status" value="1"/>
</dbReference>
<feature type="compositionally biased region" description="Pro residues" evidence="6">
    <location>
        <begin position="1"/>
        <end position="11"/>
    </location>
</feature>
<dbReference type="GeneID" id="94690580"/>
<keyword evidence="3" id="KW-0597">Phosphoprotein</keyword>
<comment type="catalytic activity">
    <reaction evidence="1">
        <text>ATP + protein L-histidine = ADP + protein N-phospho-L-histidine.</text>
        <dbReference type="EC" id="2.7.13.3"/>
    </reaction>
</comment>